<evidence type="ECO:0000313" key="2">
    <source>
        <dbReference type="Proteomes" id="UP001607303"/>
    </source>
</evidence>
<keyword evidence="2" id="KW-1185">Reference proteome</keyword>
<name>A0ABD2CFY3_VESMC</name>
<dbReference type="Proteomes" id="UP001607303">
    <property type="component" value="Unassembled WGS sequence"/>
</dbReference>
<proteinExistence type="predicted"/>
<evidence type="ECO:0000313" key="1">
    <source>
        <dbReference type="EMBL" id="KAL2743824.1"/>
    </source>
</evidence>
<sequence length="145" mass="16963">MQSNCCGILKDLLAKKLKRHEYVAKESKNVFKWKDKRDVLILSIKGNNSIKPEIVIDYNEGNSYNVFDQMVSQMYKKIVFKLCLNTAVVNAWIIYNSLTNQKISSIKFRKKLAMYLISCNNNNSSSIVPKRYRHEIKKRRVALIQ</sequence>
<reference evidence="1 2" key="1">
    <citation type="journal article" date="2024" name="Ann. Entomol. Soc. Am.">
        <title>Genomic analyses of the southern and eastern yellowjacket wasps (Hymenoptera: Vespidae) reveal evolutionary signatures of social life.</title>
        <authorList>
            <person name="Catto M.A."/>
            <person name="Caine P.B."/>
            <person name="Orr S.E."/>
            <person name="Hunt B.G."/>
            <person name="Goodisman M.A.D."/>
        </authorList>
    </citation>
    <scope>NUCLEOTIDE SEQUENCE [LARGE SCALE GENOMIC DNA]</scope>
    <source>
        <strain evidence="1">232</strain>
        <tissue evidence="1">Head and thorax</tissue>
    </source>
</reference>
<dbReference type="EMBL" id="JAYRBN010000053">
    <property type="protein sequence ID" value="KAL2743824.1"/>
    <property type="molecule type" value="Genomic_DNA"/>
</dbReference>
<accession>A0ABD2CFY3</accession>
<protein>
    <submittedName>
        <fullName evidence="1">PiggyBac transposable element-derived protein 4-like</fullName>
    </submittedName>
</protein>
<gene>
    <name evidence="1" type="ORF">V1477_007700</name>
</gene>
<dbReference type="AlphaFoldDB" id="A0ABD2CFY3"/>
<comment type="caution">
    <text evidence="1">The sequence shown here is derived from an EMBL/GenBank/DDBJ whole genome shotgun (WGS) entry which is preliminary data.</text>
</comment>
<organism evidence="1 2">
    <name type="scientific">Vespula maculifrons</name>
    <name type="common">Eastern yellow jacket</name>
    <name type="synonym">Wasp</name>
    <dbReference type="NCBI Taxonomy" id="7453"/>
    <lineage>
        <taxon>Eukaryota</taxon>
        <taxon>Metazoa</taxon>
        <taxon>Ecdysozoa</taxon>
        <taxon>Arthropoda</taxon>
        <taxon>Hexapoda</taxon>
        <taxon>Insecta</taxon>
        <taxon>Pterygota</taxon>
        <taxon>Neoptera</taxon>
        <taxon>Endopterygota</taxon>
        <taxon>Hymenoptera</taxon>
        <taxon>Apocrita</taxon>
        <taxon>Aculeata</taxon>
        <taxon>Vespoidea</taxon>
        <taxon>Vespidae</taxon>
        <taxon>Vespinae</taxon>
        <taxon>Vespula</taxon>
    </lineage>
</organism>